<name>A0A1H7Y1Z5_9SPHN</name>
<proteinExistence type="predicted"/>
<sequence length="48" mass="5465">MDHATDLHNVLTEDEQRLVLRDTVIHFLSLDPHHPLASFFGQALADLD</sequence>
<dbReference type="RefSeq" id="WP_170841777.1">
    <property type="nucleotide sequence ID" value="NZ_FOCF01000001.1"/>
</dbReference>
<accession>A0A1H7Y1Z5</accession>
<organism evidence="1 2">
    <name type="scientific">Sphingomonas gellani</name>
    <dbReference type="NCBI Taxonomy" id="1166340"/>
    <lineage>
        <taxon>Bacteria</taxon>
        <taxon>Pseudomonadati</taxon>
        <taxon>Pseudomonadota</taxon>
        <taxon>Alphaproteobacteria</taxon>
        <taxon>Sphingomonadales</taxon>
        <taxon>Sphingomonadaceae</taxon>
        <taxon>Sphingomonas</taxon>
    </lineage>
</organism>
<reference evidence="2" key="1">
    <citation type="submission" date="2016-10" db="EMBL/GenBank/DDBJ databases">
        <authorList>
            <person name="Varghese N."/>
            <person name="Submissions S."/>
        </authorList>
    </citation>
    <scope>NUCLEOTIDE SEQUENCE [LARGE SCALE GENOMIC DNA]</scope>
    <source>
        <strain evidence="2">S6-262</strain>
    </source>
</reference>
<dbReference type="Proteomes" id="UP000199206">
    <property type="component" value="Unassembled WGS sequence"/>
</dbReference>
<protein>
    <submittedName>
        <fullName evidence="1">Uncharacterized protein</fullName>
    </submittedName>
</protein>
<dbReference type="AlphaFoldDB" id="A0A1H7Y1Z5"/>
<keyword evidence="2" id="KW-1185">Reference proteome</keyword>
<dbReference type="EMBL" id="FOCF01000001">
    <property type="protein sequence ID" value="SEM39981.1"/>
    <property type="molecule type" value="Genomic_DNA"/>
</dbReference>
<dbReference type="STRING" id="1166340.SAMN05192583_0050"/>
<evidence type="ECO:0000313" key="1">
    <source>
        <dbReference type="EMBL" id="SEM39981.1"/>
    </source>
</evidence>
<evidence type="ECO:0000313" key="2">
    <source>
        <dbReference type="Proteomes" id="UP000199206"/>
    </source>
</evidence>
<gene>
    <name evidence="1" type="ORF">SAMN05192583_0050</name>
</gene>